<dbReference type="Proteomes" id="UP000319576">
    <property type="component" value="Chromosome"/>
</dbReference>
<evidence type="ECO:0000313" key="4">
    <source>
        <dbReference type="Proteomes" id="UP000319576"/>
    </source>
</evidence>
<dbReference type="PANTHER" id="PTHR30383:SF26">
    <property type="entry name" value="SGNH HYDROLASE-TYPE ESTERASE DOMAIN-CONTAINING PROTEIN"/>
    <property type="match status" value="1"/>
</dbReference>
<gene>
    <name evidence="3" type="ORF">ETAA1_17690</name>
</gene>
<dbReference type="OrthoDB" id="9815670at2"/>
<proteinExistence type="predicted"/>
<dbReference type="GO" id="GO:0004622">
    <property type="term" value="F:phosphatidylcholine lysophospholipase activity"/>
    <property type="evidence" value="ECO:0007669"/>
    <property type="project" value="TreeGrafter"/>
</dbReference>
<protein>
    <recommendedName>
        <fullName evidence="2">SGNH hydrolase-type esterase domain-containing protein</fullName>
    </recommendedName>
</protein>
<name>A0A517XQQ0_9BACT</name>
<dbReference type="RefSeq" id="WP_145236402.1">
    <property type="nucleotide sequence ID" value="NZ_CP036273.1"/>
</dbReference>
<dbReference type="Gene3D" id="3.40.50.1110">
    <property type="entry name" value="SGNH hydrolase"/>
    <property type="match status" value="1"/>
</dbReference>
<evidence type="ECO:0000256" key="1">
    <source>
        <dbReference type="SAM" id="SignalP"/>
    </source>
</evidence>
<feature type="domain" description="SGNH hydrolase-type esterase" evidence="2">
    <location>
        <begin position="56"/>
        <end position="224"/>
    </location>
</feature>
<dbReference type="Pfam" id="PF13472">
    <property type="entry name" value="Lipase_GDSL_2"/>
    <property type="match status" value="1"/>
</dbReference>
<dbReference type="SUPFAM" id="SSF52266">
    <property type="entry name" value="SGNH hydrolase"/>
    <property type="match status" value="1"/>
</dbReference>
<organism evidence="3 4">
    <name type="scientific">Urbifossiella limnaea</name>
    <dbReference type="NCBI Taxonomy" id="2528023"/>
    <lineage>
        <taxon>Bacteria</taxon>
        <taxon>Pseudomonadati</taxon>
        <taxon>Planctomycetota</taxon>
        <taxon>Planctomycetia</taxon>
        <taxon>Gemmatales</taxon>
        <taxon>Gemmataceae</taxon>
        <taxon>Urbifossiella</taxon>
    </lineage>
</organism>
<sequence length="240" mass="25938" precursor="true">MHTRILPLAALLAVAATLAAAQEPEKDPPKQPAKKEPNAVLAAVEDVPGLPRVLLIGDSISMGYTLPVREQLKGVANVHRPSTNCGPSTRGVEQIEKWLGDGKWDVIHFNFGLHDLKFVDEKGMNTSPEKGKLQVPIEDYKKNLDALVSRMKKTGAKLIFATTTPVPAGEPQRKADSDKEYNAAALEVMKKHGVAVNDLGEFVRGRKGEGQLPKNVHFTADGSKALAERVSAEVKKALGK</sequence>
<dbReference type="CDD" id="cd00229">
    <property type="entry name" value="SGNH_hydrolase"/>
    <property type="match status" value="1"/>
</dbReference>
<dbReference type="AlphaFoldDB" id="A0A517XQQ0"/>
<feature type="signal peptide" evidence="1">
    <location>
        <begin position="1"/>
        <end position="21"/>
    </location>
</feature>
<reference evidence="3 4" key="1">
    <citation type="submission" date="2019-02" db="EMBL/GenBank/DDBJ databases">
        <title>Deep-cultivation of Planctomycetes and their phenomic and genomic characterization uncovers novel biology.</title>
        <authorList>
            <person name="Wiegand S."/>
            <person name="Jogler M."/>
            <person name="Boedeker C."/>
            <person name="Pinto D."/>
            <person name="Vollmers J."/>
            <person name="Rivas-Marin E."/>
            <person name="Kohn T."/>
            <person name="Peeters S.H."/>
            <person name="Heuer A."/>
            <person name="Rast P."/>
            <person name="Oberbeckmann S."/>
            <person name="Bunk B."/>
            <person name="Jeske O."/>
            <person name="Meyerdierks A."/>
            <person name="Storesund J.E."/>
            <person name="Kallscheuer N."/>
            <person name="Luecker S."/>
            <person name="Lage O.M."/>
            <person name="Pohl T."/>
            <person name="Merkel B.J."/>
            <person name="Hornburger P."/>
            <person name="Mueller R.-W."/>
            <person name="Bruemmer F."/>
            <person name="Labrenz M."/>
            <person name="Spormann A.M."/>
            <person name="Op den Camp H."/>
            <person name="Overmann J."/>
            <person name="Amann R."/>
            <person name="Jetten M.S.M."/>
            <person name="Mascher T."/>
            <person name="Medema M.H."/>
            <person name="Devos D.P."/>
            <person name="Kaster A.-K."/>
            <person name="Ovreas L."/>
            <person name="Rohde M."/>
            <person name="Galperin M.Y."/>
            <person name="Jogler C."/>
        </authorList>
    </citation>
    <scope>NUCLEOTIDE SEQUENCE [LARGE SCALE GENOMIC DNA]</scope>
    <source>
        <strain evidence="3 4">ETA_A1</strain>
    </source>
</reference>
<dbReference type="KEGG" id="uli:ETAA1_17690"/>
<dbReference type="InterPro" id="IPR051532">
    <property type="entry name" value="Ester_Hydrolysis_Enzymes"/>
</dbReference>
<accession>A0A517XQQ0</accession>
<dbReference type="EMBL" id="CP036273">
    <property type="protein sequence ID" value="QDU19831.1"/>
    <property type="molecule type" value="Genomic_DNA"/>
</dbReference>
<keyword evidence="1" id="KW-0732">Signal</keyword>
<dbReference type="PANTHER" id="PTHR30383">
    <property type="entry name" value="THIOESTERASE 1/PROTEASE 1/LYSOPHOSPHOLIPASE L1"/>
    <property type="match status" value="1"/>
</dbReference>
<dbReference type="InterPro" id="IPR036514">
    <property type="entry name" value="SGNH_hydro_sf"/>
</dbReference>
<evidence type="ECO:0000313" key="3">
    <source>
        <dbReference type="EMBL" id="QDU19831.1"/>
    </source>
</evidence>
<dbReference type="InterPro" id="IPR013830">
    <property type="entry name" value="SGNH_hydro"/>
</dbReference>
<feature type="chain" id="PRO_5022078735" description="SGNH hydrolase-type esterase domain-containing protein" evidence="1">
    <location>
        <begin position="22"/>
        <end position="240"/>
    </location>
</feature>
<evidence type="ECO:0000259" key="2">
    <source>
        <dbReference type="Pfam" id="PF13472"/>
    </source>
</evidence>
<keyword evidence="4" id="KW-1185">Reference proteome</keyword>